<feature type="region of interest" description="Disordered" evidence="8">
    <location>
        <begin position="482"/>
        <end position="507"/>
    </location>
</feature>
<dbReference type="GO" id="GO:0031640">
    <property type="term" value="P:killing of cells of another organism"/>
    <property type="evidence" value="ECO:0007669"/>
    <property type="project" value="UniProtKB-KW"/>
</dbReference>
<keyword evidence="6" id="KW-0326">Glycosidase</keyword>
<evidence type="ECO:0000256" key="8">
    <source>
        <dbReference type="SAM" id="MobiDB-lite"/>
    </source>
</evidence>
<dbReference type="VEuPathDB" id="VectorBase:LLOJ008164"/>
<feature type="domain" description="Glycosyl hydrolases family 22 (GH22)" evidence="10">
    <location>
        <begin position="92"/>
        <end position="110"/>
    </location>
</feature>
<reference evidence="12" key="3">
    <citation type="submission" date="2020-05" db="UniProtKB">
        <authorList>
            <consortium name="EnsemblMetazoa"/>
        </authorList>
    </citation>
    <scope>IDENTIFICATION</scope>
    <source>
        <strain evidence="12">Jacobina</strain>
    </source>
</reference>
<dbReference type="CDD" id="cd16899">
    <property type="entry name" value="LYZ_C_invert"/>
    <property type="match status" value="3"/>
</dbReference>
<dbReference type="SMART" id="SM00263">
    <property type="entry name" value="LYZ1"/>
    <property type="match status" value="3"/>
</dbReference>
<dbReference type="EC" id="3.2.1.17" evidence="3"/>
<dbReference type="AlphaFoldDB" id="A0A1B0CTG4"/>
<evidence type="ECO:0000313" key="11">
    <source>
        <dbReference type="EMBL" id="MBC1169330.1"/>
    </source>
</evidence>
<dbReference type="PROSITE" id="PS51348">
    <property type="entry name" value="GLYCOSYL_HYDROL_F22_2"/>
    <property type="match status" value="3"/>
</dbReference>
<feature type="chain" id="PRO_5044555492" description="lysozyme" evidence="9">
    <location>
        <begin position="21"/>
        <end position="693"/>
    </location>
</feature>
<evidence type="ECO:0000256" key="7">
    <source>
        <dbReference type="RuleBase" id="RU004440"/>
    </source>
</evidence>
<dbReference type="InterPro" id="IPR023346">
    <property type="entry name" value="Lysozyme-like_dom_sf"/>
</dbReference>
<proteinExistence type="inferred from homology"/>
<protein>
    <recommendedName>
        <fullName evidence="3">lysozyme</fullName>
        <ecNumber evidence="3">3.2.1.17</ecNumber>
    </recommendedName>
</protein>
<reference evidence="13" key="1">
    <citation type="submission" date="2012-05" db="EMBL/GenBank/DDBJ databases">
        <title>Whole Genome Assembly of Lutzomyia longipalpis.</title>
        <authorList>
            <person name="Richards S."/>
            <person name="Qu C."/>
            <person name="Dillon R."/>
            <person name="Worley K."/>
            <person name="Scherer S."/>
            <person name="Batterton M."/>
            <person name="Taylor A."/>
            <person name="Hawes A."/>
            <person name="Hernandez B."/>
            <person name="Kovar C."/>
            <person name="Mandapat C."/>
            <person name="Pham C."/>
            <person name="Qu C."/>
            <person name="Jing C."/>
            <person name="Bess C."/>
            <person name="Bandaranaike D."/>
            <person name="Ngo D."/>
            <person name="Ongeri F."/>
            <person name="Arias F."/>
            <person name="Lara F."/>
            <person name="Weissenberger G."/>
            <person name="Kamau G."/>
            <person name="Han H."/>
            <person name="Shen H."/>
            <person name="Dinh H."/>
            <person name="Khalil I."/>
            <person name="Jones J."/>
            <person name="Shafer J."/>
            <person name="Jayaseelan J."/>
            <person name="Quiroz J."/>
            <person name="Blankenburg K."/>
            <person name="Nguyen L."/>
            <person name="Jackson L."/>
            <person name="Francisco L."/>
            <person name="Tang L.-Y."/>
            <person name="Pu L.-L."/>
            <person name="Perales L."/>
            <person name="Lorensuhewa L."/>
            <person name="Munidasa M."/>
            <person name="Coyle M."/>
            <person name="Taylor M."/>
            <person name="Puazo M."/>
            <person name="Firestine M."/>
            <person name="Scheel M."/>
            <person name="Javaid M."/>
            <person name="Wang M."/>
            <person name="Li M."/>
            <person name="Tabassum N."/>
            <person name="Saada N."/>
            <person name="Osuji N."/>
            <person name="Aqrawi P."/>
            <person name="Fu Q."/>
            <person name="Thornton R."/>
            <person name="Raj R."/>
            <person name="Goodspeed R."/>
            <person name="Mata R."/>
            <person name="Najjar R."/>
            <person name="Gubbala S."/>
            <person name="Lee S."/>
            <person name="Denson S."/>
            <person name="Patil S."/>
            <person name="Macmil S."/>
            <person name="Qi S."/>
            <person name="Matskevitch T."/>
            <person name="Palculict T."/>
            <person name="Mathew T."/>
            <person name="Vee V."/>
            <person name="Velamala V."/>
            <person name="Korchina V."/>
            <person name="Cai W."/>
            <person name="Liu W."/>
            <person name="Dai W."/>
            <person name="Zou X."/>
            <person name="Zhu Y."/>
            <person name="Zhang Y."/>
            <person name="Wu Y.-Q."/>
            <person name="Xin Y."/>
            <person name="Nazarath L."/>
            <person name="Kovar C."/>
            <person name="Han Y."/>
            <person name="Muzny D."/>
            <person name="Gibbs R."/>
        </authorList>
    </citation>
    <scope>NUCLEOTIDE SEQUENCE [LARGE SCALE GENOMIC DNA]</scope>
    <source>
        <strain evidence="13">Jacobina</strain>
    </source>
</reference>
<dbReference type="InterPro" id="IPR001916">
    <property type="entry name" value="Glyco_hydro_22"/>
</dbReference>
<dbReference type="PANTHER" id="PTHR11407:SF63">
    <property type="entry name" value="LYSOZYME C"/>
    <property type="match status" value="1"/>
</dbReference>
<keyword evidence="6" id="KW-0378">Hydrolase</keyword>
<accession>A0A1B0CTG4</accession>
<evidence type="ECO:0000256" key="5">
    <source>
        <dbReference type="ARBA" id="ARBA00023157"/>
    </source>
</evidence>
<evidence type="ECO:0000256" key="6">
    <source>
        <dbReference type="ARBA" id="ARBA00023295"/>
    </source>
</evidence>
<evidence type="ECO:0000259" key="10">
    <source>
        <dbReference type="PROSITE" id="PS00128"/>
    </source>
</evidence>
<evidence type="ECO:0000313" key="13">
    <source>
        <dbReference type="Proteomes" id="UP000092461"/>
    </source>
</evidence>
<dbReference type="PRINTS" id="PR00135">
    <property type="entry name" value="LYZLACT"/>
</dbReference>
<keyword evidence="9" id="KW-0732">Signal</keyword>
<dbReference type="PANTHER" id="PTHR11407">
    <property type="entry name" value="LYSOZYME C"/>
    <property type="match status" value="1"/>
</dbReference>
<keyword evidence="4" id="KW-0081">Bacteriolytic enzyme</keyword>
<feature type="domain" description="Glycosyl hydrolases family 22 (GH22)" evidence="10">
    <location>
        <begin position="420"/>
        <end position="438"/>
    </location>
</feature>
<dbReference type="GO" id="GO:0042742">
    <property type="term" value="P:defense response to bacterium"/>
    <property type="evidence" value="ECO:0007669"/>
    <property type="project" value="UniProtKB-KW"/>
</dbReference>
<dbReference type="Proteomes" id="UP000092461">
    <property type="component" value="Unassembled WGS sequence"/>
</dbReference>
<dbReference type="VEuPathDB" id="VectorBase:LLONM1_005659"/>
<dbReference type="FunFam" id="1.10.530.10:FF:000001">
    <property type="entry name" value="Lysozyme C"/>
    <property type="match status" value="2"/>
</dbReference>
<dbReference type="EMBL" id="AJWK01027569">
    <property type="status" value="NOT_ANNOTATED_CDS"/>
    <property type="molecule type" value="Genomic_DNA"/>
</dbReference>
<comment type="similarity">
    <text evidence="2 7">Belongs to the glycosyl hydrolase 22 family.</text>
</comment>
<evidence type="ECO:0000313" key="12">
    <source>
        <dbReference type="EnsemblMetazoa" id="LLOJ008164-PA"/>
    </source>
</evidence>
<feature type="domain" description="Glycosyl hydrolases family 22 (GH22)" evidence="10">
    <location>
        <begin position="259"/>
        <end position="277"/>
    </location>
</feature>
<dbReference type="PROSITE" id="PS00128">
    <property type="entry name" value="GLYCOSYL_HYDROL_F22_1"/>
    <property type="match status" value="3"/>
</dbReference>
<evidence type="ECO:0000256" key="2">
    <source>
        <dbReference type="ARBA" id="ARBA00010859"/>
    </source>
</evidence>
<dbReference type="InterPro" id="IPR019799">
    <property type="entry name" value="Glyco_hydro_22_CS"/>
</dbReference>
<keyword evidence="13" id="KW-1185">Reference proteome</keyword>
<comment type="catalytic activity">
    <reaction evidence="1">
        <text>Hydrolysis of (1-&gt;4)-beta-linkages between N-acetylmuramic acid and N-acetyl-D-glucosamine residues in a peptidoglycan and between N-acetyl-D-glucosamine residues in chitodextrins.</text>
        <dbReference type="EC" id="3.2.1.17"/>
    </reaction>
</comment>
<feature type="signal peptide" evidence="9">
    <location>
        <begin position="1"/>
        <end position="20"/>
    </location>
</feature>
<dbReference type="Gene3D" id="1.10.530.10">
    <property type="match status" value="3"/>
</dbReference>
<reference evidence="11" key="2">
    <citation type="journal article" date="2020" name="BMC">
        <title>Leishmania infection induces a limited differential gene expression in the sand fly midgut.</title>
        <authorList>
            <person name="Coutinho-Abreu I.V."/>
            <person name="Serafim T.D."/>
            <person name="Meneses C."/>
            <person name="Kamhawi S."/>
            <person name="Oliveira F."/>
            <person name="Valenzuela J.G."/>
        </authorList>
    </citation>
    <scope>NUCLEOTIDE SEQUENCE</scope>
    <source>
        <strain evidence="11">Jacobina</strain>
        <tissue evidence="11">Midgut</tissue>
    </source>
</reference>
<keyword evidence="5" id="KW-1015">Disulfide bond</keyword>
<sequence>MNRVAHVIAAAFLILSSGECRVYDRCELALELKYRHEIVSEAEVATWVCIAQHQSAFDTAAVGRQADGRGYHGLLQISDEFWCSVAGQGKACAMSCSRLTDDDITDDLHCSRIIHEEHQRISGDGFNAWTVYRDHCNGGRALPYIHGCFDNYISREDVPVRSPIRPVYTPSSSFRTKFRTHLEKARAKIYDRCELAQELVYKHHVPIEEVATWVCIAKHESNFNTSAVGHLNADGSGDHGLFQISDIYWCSPPGKGWVCGLSCAQLEDDDISDDVKCMRKIYAEHQRLSGDGFNAWAVYSPHCRGRAEKYIDGCFTEDDQDNAIQPIPGIVAPIHPPSFTLPTPRKQGKIYSRCELAHELLHVHLLPRHEIPTWVCIAEHESSLNTAAVGRLNADGSADHGLFQISDLYWCSPPGNGLGCGISCDLLEDDDIADDVECIRRIHKEHTRISGNGFTAWTVYNRNCLGNVDHYVQGCFSEEIPTTTESSTTTTKRPTTTEKSTTTTERPTTAKVFSFSFGERIPSTEAPRREIISTTTPSRIFTFKYPSRFPFTTDATPSSPTTTQRTFTTTKAPFFKTTTVEARTEAATEVRTEPTVRVEAAAAHTDAAAFLPPSTTRRPSVFDIYFRRTTTTTPKVFAPKSTTYFANSLPTVKPFDLDYIKGLTTPKNIISRAAPVAPQSIHFDTLFDTFFHG</sequence>
<dbReference type="Pfam" id="PF00062">
    <property type="entry name" value="Lys"/>
    <property type="match status" value="3"/>
</dbReference>
<dbReference type="SUPFAM" id="SSF53955">
    <property type="entry name" value="Lysozyme-like"/>
    <property type="match status" value="3"/>
</dbReference>
<evidence type="ECO:0000256" key="1">
    <source>
        <dbReference type="ARBA" id="ARBA00000632"/>
    </source>
</evidence>
<name>A0A1B0CTG4_LUTLO</name>
<dbReference type="EMBL" id="GITU01000627">
    <property type="protein sequence ID" value="MBC1169330.1"/>
    <property type="molecule type" value="Transcribed_RNA"/>
</dbReference>
<dbReference type="EnsemblMetazoa" id="LLOJ008164-RA">
    <property type="protein sequence ID" value="LLOJ008164-PA"/>
    <property type="gene ID" value="LLOJ008164"/>
</dbReference>
<organism evidence="12 13">
    <name type="scientific">Lutzomyia longipalpis</name>
    <name type="common">Sand fly</name>
    <dbReference type="NCBI Taxonomy" id="7200"/>
    <lineage>
        <taxon>Eukaryota</taxon>
        <taxon>Metazoa</taxon>
        <taxon>Ecdysozoa</taxon>
        <taxon>Arthropoda</taxon>
        <taxon>Hexapoda</taxon>
        <taxon>Insecta</taxon>
        <taxon>Pterygota</taxon>
        <taxon>Neoptera</taxon>
        <taxon>Endopterygota</taxon>
        <taxon>Diptera</taxon>
        <taxon>Nematocera</taxon>
        <taxon>Psychodoidea</taxon>
        <taxon>Psychodidae</taxon>
        <taxon>Lutzomyia</taxon>
        <taxon>Lutzomyia</taxon>
    </lineage>
</organism>
<keyword evidence="4" id="KW-0929">Antimicrobial</keyword>
<evidence type="ECO:0000256" key="4">
    <source>
        <dbReference type="ARBA" id="ARBA00022638"/>
    </source>
</evidence>
<evidence type="ECO:0000256" key="9">
    <source>
        <dbReference type="SAM" id="SignalP"/>
    </source>
</evidence>
<dbReference type="GO" id="GO:0003796">
    <property type="term" value="F:lysozyme activity"/>
    <property type="evidence" value="ECO:0007669"/>
    <property type="project" value="UniProtKB-EC"/>
</dbReference>
<evidence type="ECO:0000256" key="3">
    <source>
        <dbReference type="ARBA" id="ARBA00012732"/>
    </source>
</evidence>